<organism evidence="7 8">
    <name type="scientific">Leuconostoc aquikimchii</name>
    <dbReference type="NCBI Taxonomy" id="3236804"/>
    <lineage>
        <taxon>Bacteria</taxon>
        <taxon>Bacillati</taxon>
        <taxon>Bacillota</taxon>
        <taxon>Bacilli</taxon>
        <taxon>Lactobacillales</taxon>
        <taxon>Lactobacillaceae</taxon>
        <taxon>Leuconostoc</taxon>
    </lineage>
</organism>
<dbReference type="Gene3D" id="3.40.50.12580">
    <property type="match status" value="1"/>
</dbReference>
<dbReference type="EMBL" id="JBFPER010000001">
    <property type="protein sequence ID" value="MEX0381183.1"/>
    <property type="molecule type" value="Genomic_DNA"/>
</dbReference>
<comment type="subcellular location">
    <subcellularLocation>
        <location evidence="1">Cell membrane</location>
        <topology evidence="1">Peripheral membrane protein</topology>
    </subcellularLocation>
</comment>
<protein>
    <submittedName>
        <fullName evidence="7">CDP-glycerol glycerophosphotransferase family protein</fullName>
    </submittedName>
</protein>
<keyword evidence="4" id="KW-0808">Transferase</keyword>
<comment type="caution">
    <text evidence="7">The sequence shown here is derived from an EMBL/GenBank/DDBJ whole genome shotgun (WGS) entry which is preliminary data.</text>
</comment>
<dbReference type="InterPro" id="IPR007554">
    <property type="entry name" value="Glycerophosphate_synth"/>
</dbReference>
<dbReference type="SUPFAM" id="SSF53756">
    <property type="entry name" value="UDP-Glycosyltransferase/glycogen phosphorylase"/>
    <property type="match status" value="1"/>
</dbReference>
<evidence type="ECO:0000256" key="2">
    <source>
        <dbReference type="ARBA" id="ARBA00010488"/>
    </source>
</evidence>
<dbReference type="InterPro" id="IPR043149">
    <property type="entry name" value="TagF_N"/>
</dbReference>
<name>A0ABV3S401_9LACO</name>
<evidence type="ECO:0000313" key="7">
    <source>
        <dbReference type="EMBL" id="MEX0381183.1"/>
    </source>
</evidence>
<dbReference type="Pfam" id="PF04464">
    <property type="entry name" value="Glyphos_transf"/>
    <property type="match status" value="1"/>
</dbReference>
<accession>A0ABV3S401</accession>
<dbReference type="PANTHER" id="PTHR37316:SF3">
    <property type="entry name" value="TEICHOIC ACID GLYCEROL-PHOSPHATE TRANSFERASE"/>
    <property type="match status" value="1"/>
</dbReference>
<evidence type="ECO:0000256" key="6">
    <source>
        <dbReference type="ARBA" id="ARBA00023136"/>
    </source>
</evidence>
<dbReference type="InterPro" id="IPR051612">
    <property type="entry name" value="Teichoic_Acid_Biosynth"/>
</dbReference>
<gene>
    <name evidence="7" type="ORF">AB3K24_07435</name>
</gene>
<evidence type="ECO:0000256" key="5">
    <source>
        <dbReference type="ARBA" id="ARBA00022944"/>
    </source>
</evidence>
<keyword evidence="6" id="KW-0472">Membrane</keyword>
<reference evidence="7 8" key="1">
    <citation type="submission" date="2024-07" db="EMBL/GenBank/DDBJ databases">
        <authorList>
            <person name="Yun M."/>
        </authorList>
    </citation>
    <scope>NUCLEOTIDE SEQUENCE [LARGE SCALE GENOMIC DNA]</scope>
    <source>
        <strain evidence="7 8">MS01</strain>
    </source>
</reference>
<keyword evidence="5" id="KW-0777">Teichoic acid biosynthesis</keyword>
<evidence type="ECO:0000256" key="1">
    <source>
        <dbReference type="ARBA" id="ARBA00004202"/>
    </source>
</evidence>
<dbReference type="PANTHER" id="PTHR37316">
    <property type="entry name" value="TEICHOIC ACID GLYCEROL-PHOSPHATE PRIMASE"/>
    <property type="match status" value="1"/>
</dbReference>
<keyword evidence="8" id="KW-1185">Reference proteome</keyword>
<keyword evidence="3" id="KW-1003">Cell membrane</keyword>
<sequence length="586" mass="68631">MIRNFFNQLKYEYRNLLWHKSRINEIETSAKLFYDNHYESWAVENNSVLYDIQDGHDLDDSPFEILKYWLSNHSKMRHVIVTRNETKDKIVRILKVWQLDDNQKISVVEYQSEKHLKALLTSKYVITNAMIFSDIFVKRSGQIFINTWHGTPLKKMGYAMPGGVMGSWNVIRTLMMADYLIMPNNYTSEIFKRDYRLNGLYTGKIIETGYPRNDVFINRLPQHQLDILNNTTMIGHKRNRIILYAPTWSGDTTKITSNRKELEGYLSVLGKVAKLNHTEIKFKPHPYFKADIDADMRFDAYRLNDAIGTNDLLSEIDVLITDYSSLFFDFLVSGKPIVFFDIKENYKQERGEYIAVSSLPGPYTQDVNKLIALLTNTSVWFNEYHQVYKQFKTEYVSRDDGSATQRVADEIINQPIPKIISKTTVIVNGEDFSDTNFTSTDLVDRLYKEFDVSMAVFESHLLDNWYGQLFFKHVDQIMPVSRVFINKYIKYPKKLEMNLAQIMGRRVTGNKIFNILVITQPEFTKHQQIIITTAKTLIMKKNAKRELWSIKLGFTKSYEELGYQVWQKGTDQVLSDVKNILEKLKN</sequence>
<proteinExistence type="inferred from homology"/>
<dbReference type="Proteomes" id="UP001556617">
    <property type="component" value="Unassembled WGS sequence"/>
</dbReference>
<evidence type="ECO:0000256" key="3">
    <source>
        <dbReference type="ARBA" id="ARBA00022475"/>
    </source>
</evidence>
<dbReference type="RefSeq" id="WP_367974777.1">
    <property type="nucleotide sequence ID" value="NZ_JBFPEQ010000001.1"/>
</dbReference>
<evidence type="ECO:0000313" key="8">
    <source>
        <dbReference type="Proteomes" id="UP001556617"/>
    </source>
</evidence>
<evidence type="ECO:0000256" key="4">
    <source>
        <dbReference type="ARBA" id="ARBA00022679"/>
    </source>
</evidence>
<dbReference type="Gene3D" id="3.40.50.11820">
    <property type="match status" value="1"/>
</dbReference>
<comment type="similarity">
    <text evidence="2">Belongs to the CDP-glycerol glycerophosphotransferase family.</text>
</comment>
<dbReference type="InterPro" id="IPR043148">
    <property type="entry name" value="TagF_C"/>
</dbReference>